<feature type="region of interest" description="Disordered" evidence="1">
    <location>
        <begin position="23"/>
        <end position="72"/>
    </location>
</feature>
<evidence type="ECO:0000256" key="1">
    <source>
        <dbReference type="SAM" id="MobiDB-lite"/>
    </source>
</evidence>
<organism evidence="2 3">
    <name type="scientific">Batillaria attramentaria</name>
    <dbReference type="NCBI Taxonomy" id="370345"/>
    <lineage>
        <taxon>Eukaryota</taxon>
        <taxon>Metazoa</taxon>
        <taxon>Spiralia</taxon>
        <taxon>Lophotrochozoa</taxon>
        <taxon>Mollusca</taxon>
        <taxon>Gastropoda</taxon>
        <taxon>Caenogastropoda</taxon>
        <taxon>Sorbeoconcha</taxon>
        <taxon>Cerithioidea</taxon>
        <taxon>Batillariidae</taxon>
        <taxon>Batillaria</taxon>
    </lineage>
</organism>
<dbReference type="AlphaFoldDB" id="A0ABD0LJH9"/>
<name>A0ABD0LJH9_9CAEN</name>
<comment type="caution">
    <text evidence="2">The sequence shown here is derived from an EMBL/GenBank/DDBJ whole genome shotgun (WGS) entry which is preliminary data.</text>
</comment>
<evidence type="ECO:0000313" key="3">
    <source>
        <dbReference type="Proteomes" id="UP001519460"/>
    </source>
</evidence>
<keyword evidence="3" id="KW-1185">Reference proteome</keyword>
<dbReference type="EMBL" id="JACVVK020000043">
    <property type="protein sequence ID" value="KAK7499615.1"/>
    <property type="molecule type" value="Genomic_DNA"/>
</dbReference>
<reference evidence="2 3" key="1">
    <citation type="journal article" date="2023" name="Sci. Data">
        <title>Genome assembly of the Korean intertidal mud-creeper Batillaria attramentaria.</title>
        <authorList>
            <person name="Patra A.K."/>
            <person name="Ho P.T."/>
            <person name="Jun S."/>
            <person name="Lee S.J."/>
            <person name="Kim Y."/>
            <person name="Won Y.J."/>
        </authorList>
    </citation>
    <scope>NUCLEOTIDE SEQUENCE [LARGE SCALE GENOMIC DNA]</scope>
    <source>
        <strain evidence="2">Wonlab-2016</strain>
    </source>
</reference>
<dbReference type="Proteomes" id="UP001519460">
    <property type="component" value="Unassembled WGS sequence"/>
</dbReference>
<sequence>MTTKCQAGVTVCRATAKPDVTRLNFQGQSRRARREPVPESESLSESQLIDITGQDCDSGSRGDSPTALRWGN</sequence>
<accession>A0ABD0LJH9</accession>
<gene>
    <name evidence="2" type="ORF">BaRGS_00009267</name>
</gene>
<protein>
    <submittedName>
        <fullName evidence="2">Uncharacterized protein</fullName>
    </submittedName>
</protein>
<evidence type="ECO:0000313" key="2">
    <source>
        <dbReference type="EMBL" id="KAK7499615.1"/>
    </source>
</evidence>
<proteinExistence type="predicted"/>